<feature type="domain" description="SWIM-type" evidence="7">
    <location>
        <begin position="482"/>
        <end position="525"/>
    </location>
</feature>
<evidence type="ECO:0000313" key="9">
    <source>
        <dbReference type="Proteomes" id="UP000002640"/>
    </source>
</evidence>
<evidence type="ECO:0000256" key="2">
    <source>
        <dbReference type="ARBA" id="ARBA00022670"/>
    </source>
</evidence>
<dbReference type="RefSeq" id="XP_009534047.1">
    <property type="nucleotide sequence ID" value="XM_009535752.1"/>
</dbReference>
<evidence type="ECO:0000256" key="4">
    <source>
        <dbReference type="PROSITE-ProRule" id="PRU00325"/>
    </source>
</evidence>
<accession>G5A059</accession>
<dbReference type="AlphaFoldDB" id="G5A059"/>
<feature type="compositionally biased region" description="Basic residues" evidence="5">
    <location>
        <begin position="708"/>
        <end position="720"/>
    </location>
</feature>
<keyword evidence="4" id="KW-0863">Zinc-finger</keyword>
<keyword evidence="2" id="KW-0645">Protease</keyword>
<evidence type="ECO:0000313" key="8">
    <source>
        <dbReference type="EMBL" id="EGZ11302.1"/>
    </source>
</evidence>
<dbReference type="InterPro" id="IPR003653">
    <property type="entry name" value="Peptidase_C48_C"/>
</dbReference>
<keyword evidence="3" id="KW-0378">Hydrolase</keyword>
<dbReference type="InterPro" id="IPR038765">
    <property type="entry name" value="Papain-like_cys_pep_sf"/>
</dbReference>
<feature type="compositionally biased region" description="Acidic residues" evidence="5">
    <location>
        <begin position="64"/>
        <end position="110"/>
    </location>
</feature>
<dbReference type="PROSITE" id="PS50600">
    <property type="entry name" value="ULP_PROTEASE"/>
    <property type="match status" value="1"/>
</dbReference>
<evidence type="ECO:0000256" key="5">
    <source>
        <dbReference type="SAM" id="MobiDB-lite"/>
    </source>
</evidence>
<dbReference type="GO" id="GO:0006508">
    <property type="term" value="P:proteolysis"/>
    <property type="evidence" value="ECO:0007669"/>
    <property type="project" value="UniProtKB-KW"/>
</dbReference>
<dbReference type="GO" id="GO:0008234">
    <property type="term" value="F:cysteine-type peptidase activity"/>
    <property type="evidence" value="ECO:0007669"/>
    <property type="project" value="InterPro"/>
</dbReference>
<evidence type="ECO:0008006" key="10">
    <source>
        <dbReference type="Google" id="ProtNLM"/>
    </source>
</evidence>
<dbReference type="GO" id="GO:0008270">
    <property type="term" value="F:zinc ion binding"/>
    <property type="evidence" value="ECO:0007669"/>
    <property type="project" value="UniProtKB-KW"/>
</dbReference>
<comment type="similarity">
    <text evidence="1">Belongs to the peptidase C48 family.</text>
</comment>
<organism evidence="8 9">
    <name type="scientific">Phytophthora sojae (strain P6497)</name>
    <name type="common">Soybean stem and root rot agent</name>
    <name type="synonym">Phytophthora megasperma f. sp. glycines</name>
    <dbReference type="NCBI Taxonomy" id="1094619"/>
    <lineage>
        <taxon>Eukaryota</taxon>
        <taxon>Sar</taxon>
        <taxon>Stramenopiles</taxon>
        <taxon>Oomycota</taxon>
        <taxon>Peronosporomycetes</taxon>
        <taxon>Peronosporales</taxon>
        <taxon>Peronosporaceae</taxon>
        <taxon>Phytophthora</taxon>
    </lineage>
</organism>
<evidence type="ECO:0000256" key="1">
    <source>
        <dbReference type="ARBA" id="ARBA00005234"/>
    </source>
</evidence>
<name>G5A059_PHYSP</name>
<keyword evidence="4" id="KW-0862">Zinc</keyword>
<dbReference type="SUPFAM" id="SSF54001">
    <property type="entry name" value="Cysteine proteinases"/>
    <property type="match status" value="1"/>
</dbReference>
<dbReference type="Gene3D" id="3.40.395.10">
    <property type="entry name" value="Adenoviral Proteinase, Chain A"/>
    <property type="match status" value="1"/>
</dbReference>
<feature type="domain" description="Ubiquitin-like protease family profile" evidence="6">
    <location>
        <begin position="726"/>
        <end position="931"/>
    </location>
</feature>
<feature type="compositionally biased region" description="Basic and acidic residues" evidence="5">
    <location>
        <begin position="14"/>
        <end position="26"/>
    </location>
</feature>
<dbReference type="InterPro" id="IPR007527">
    <property type="entry name" value="Znf_SWIM"/>
</dbReference>
<dbReference type="SMR" id="G5A059"/>
<feature type="region of interest" description="Disordered" evidence="5">
    <location>
        <begin position="631"/>
        <end position="720"/>
    </location>
</feature>
<evidence type="ECO:0000259" key="6">
    <source>
        <dbReference type="PROSITE" id="PS50600"/>
    </source>
</evidence>
<dbReference type="KEGG" id="psoj:PHYSODRAFT_338022"/>
<dbReference type="PANTHER" id="PTHR31569">
    <property type="entry name" value="SWIM-TYPE DOMAIN-CONTAINING PROTEIN"/>
    <property type="match status" value="1"/>
</dbReference>
<gene>
    <name evidence="8" type="ORF">PHYSODRAFT_338022</name>
</gene>
<proteinExistence type="inferred from homology"/>
<dbReference type="Proteomes" id="UP000002640">
    <property type="component" value="Unassembled WGS sequence"/>
</dbReference>
<evidence type="ECO:0000256" key="3">
    <source>
        <dbReference type="ARBA" id="ARBA00022801"/>
    </source>
</evidence>
<protein>
    <recommendedName>
        <fullName evidence="10">Ubiquitin-like protease family profile domain-containing protein</fullName>
    </recommendedName>
</protein>
<feature type="compositionally biased region" description="Polar residues" evidence="5">
    <location>
        <begin position="30"/>
        <end position="41"/>
    </location>
</feature>
<dbReference type="Pfam" id="PF02902">
    <property type="entry name" value="Peptidase_C48"/>
    <property type="match status" value="1"/>
</dbReference>
<feature type="compositionally biased region" description="Gly residues" evidence="5">
    <location>
        <begin position="653"/>
        <end position="664"/>
    </location>
</feature>
<dbReference type="InParanoid" id="G5A059"/>
<evidence type="ECO:0000259" key="7">
    <source>
        <dbReference type="PROSITE" id="PS50966"/>
    </source>
</evidence>
<feature type="compositionally biased region" description="Polar residues" evidence="5">
    <location>
        <begin position="692"/>
        <end position="702"/>
    </location>
</feature>
<dbReference type="EMBL" id="JH159158">
    <property type="protein sequence ID" value="EGZ11302.1"/>
    <property type="molecule type" value="Genomic_DNA"/>
</dbReference>
<reference evidence="8 9" key="1">
    <citation type="journal article" date="2006" name="Science">
        <title>Phytophthora genome sequences uncover evolutionary origins and mechanisms of pathogenesis.</title>
        <authorList>
            <person name="Tyler B.M."/>
            <person name="Tripathy S."/>
            <person name="Zhang X."/>
            <person name="Dehal P."/>
            <person name="Jiang R.H."/>
            <person name="Aerts A."/>
            <person name="Arredondo F.D."/>
            <person name="Baxter L."/>
            <person name="Bensasson D."/>
            <person name="Beynon J.L."/>
            <person name="Chapman J."/>
            <person name="Damasceno C.M."/>
            <person name="Dorrance A.E."/>
            <person name="Dou D."/>
            <person name="Dickerman A.W."/>
            <person name="Dubchak I.L."/>
            <person name="Garbelotto M."/>
            <person name="Gijzen M."/>
            <person name="Gordon S.G."/>
            <person name="Govers F."/>
            <person name="Grunwald N.J."/>
            <person name="Huang W."/>
            <person name="Ivors K.L."/>
            <person name="Jones R.W."/>
            <person name="Kamoun S."/>
            <person name="Krampis K."/>
            <person name="Lamour K.H."/>
            <person name="Lee M.K."/>
            <person name="McDonald W.H."/>
            <person name="Medina M."/>
            <person name="Meijer H.J."/>
            <person name="Nordberg E.K."/>
            <person name="Maclean D.J."/>
            <person name="Ospina-Giraldo M.D."/>
            <person name="Morris P.F."/>
            <person name="Phuntumart V."/>
            <person name="Putnam N.H."/>
            <person name="Rash S."/>
            <person name="Rose J.K."/>
            <person name="Sakihama Y."/>
            <person name="Salamov A.A."/>
            <person name="Savidor A."/>
            <person name="Scheuring C.F."/>
            <person name="Smith B.M."/>
            <person name="Sobral B.W."/>
            <person name="Terry A."/>
            <person name="Torto-Alalibo T.A."/>
            <person name="Win J."/>
            <person name="Xu Z."/>
            <person name="Zhang H."/>
            <person name="Grigoriev I.V."/>
            <person name="Rokhsar D.S."/>
            <person name="Boore J.L."/>
        </authorList>
    </citation>
    <scope>NUCLEOTIDE SEQUENCE [LARGE SCALE GENOMIC DNA]</scope>
    <source>
        <strain evidence="8 9">P6497</strain>
    </source>
</reference>
<sequence>MARTPKTAHIKAQMAERARQEEEARRKVTSARTRSQRSQALQDVRDSRATQFGPHATAEGDSSTGDEEEKAAEEEEDVAEEEEEEDDEEEEDAEDADEEGEDADEEEDGDEEKKKKKAATKGGQRQGKKRTVSNVEDEDLVHVLAFKAQHDSWPLLDVSLQEYMDATRQKIVIEEVINVARRNADLRKQVRFRGLPDTEIPLVPDEWEPYQRKYICTHGWKERERSTGKRTSHKLRRTECPFQMLAQIVLRRDGKLGIVMKREVYSHNHPISDDIYRSYPGIRQVPAESPLMPGIELLWLHETIKKSQTYGAYEAEVLTQMKHTITNMTYSRTEEDYVRHRDEFKSLASRNGRVELWEYFDKNWNACQEMWVMAYRVDLPHFGNHTNNRVESLFGKLKRKLKGHLTMRASLEVLLEYQRRKEEAYRSKVGMPGTLRDASYPEELNVALGMTTRWVVAALKTQFDIATNPGVVDTYAFKDNGATITVQSEENEYLLEKEGRVCDCEFSQTTKLPCRHAMVYRKVCGSPFIIPFSSISSRWFGQNRISQQDLMEVENPFVAKLYKGHPAASAGSLSEAEKYRRSQQAFGRISSELVRCDDTVFESAMKQIDKWWYDLRQGKFPLVQADADFVDDSGPDRVGASGGGANSISSDSHGGGGGSPGTGGTNDRPSASGGEDAAHEKGPDDDEDEPPTQVTASAQESVQPGKGSKVRLTNKRRVGRPRLNRAQMREKAALALKEYNNGMKLRALLRDKDVTEVAATLELIKPGVRELSSVVRFRLPESVVEDALAKLRGGLAKGEEIELDSDGGVTRETEGYVVAIEKKGKMGKHILAPTSLDEVASGIEAHAFVFMPVNFGGVHWGYIVVNREARLVKTYDSMGGKRNKKRLKKMASELLAGPLEDEAYSDIEVTEPKQTDGDSCGVFACRLLWTCVDSEVPSDVSPSGVTKLRWAMLHKITTMKRS</sequence>
<feature type="region of interest" description="Disordered" evidence="5">
    <location>
        <begin position="1"/>
        <end position="132"/>
    </location>
</feature>
<dbReference type="PROSITE" id="PS50966">
    <property type="entry name" value="ZF_SWIM"/>
    <property type="match status" value="1"/>
</dbReference>
<dbReference type="InterPro" id="IPR052579">
    <property type="entry name" value="Zinc_finger_SWIM"/>
</dbReference>
<keyword evidence="4" id="KW-0479">Metal-binding</keyword>
<dbReference type="PANTHER" id="PTHR31569:SF4">
    <property type="entry name" value="SWIM-TYPE DOMAIN-CONTAINING PROTEIN"/>
    <property type="match status" value="1"/>
</dbReference>
<dbReference type="GeneID" id="20647497"/>
<dbReference type="STRING" id="1094619.G5A059"/>
<keyword evidence="9" id="KW-1185">Reference proteome</keyword>